<dbReference type="PANTHER" id="PTHR33112:SF12">
    <property type="entry name" value="HETEROKARYON INCOMPATIBILITY DOMAIN-CONTAINING PROTEIN"/>
    <property type="match status" value="1"/>
</dbReference>
<gene>
    <name evidence="2" type="ORF">QBC34DRAFT_402642</name>
</gene>
<dbReference type="EMBL" id="MU865931">
    <property type="protein sequence ID" value="KAK4450826.1"/>
    <property type="molecule type" value="Genomic_DNA"/>
</dbReference>
<keyword evidence="3" id="KW-1185">Reference proteome</keyword>
<organism evidence="2 3">
    <name type="scientific">Podospora aff. communis PSN243</name>
    <dbReference type="NCBI Taxonomy" id="3040156"/>
    <lineage>
        <taxon>Eukaryota</taxon>
        <taxon>Fungi</taxon>
        <taxon>Dikarya</taxon>
        <taxon>Ascomycota</taxon>
        <taxon>Pezizomycotina</taxon>
        <taxon>Sordariomycetes</taxon>
        <taxon>Sordariomycetidae</taxon>
        <taxon>Sordariales</taxon>
        <taxon>Podosporaceae</taxon>
        <taxon>Podospora</taxon>
    </lineage>
</organism>
<dbReference type="InterPro" id="IPR010730">
    <property type="entry name" value="HET"/>
</dbReference>
<evidence type="ECO:0000259" key="1">
    <source>
        <dbReference type="Pfam" id="PF06985"/>
    </source>
</evidence>
<comment type="caution">
    <text evidence="2">The sequence shown here is derived from an EMBL/GenBank/DDBJ whole genome shotgun (WGS) entry which is preliminary data.</text>
</comment>
<dbReference type="Pfam" id="PF06985">
    <property type="entry name" value="HET"/>
    <property type="match status" value="1"/>
</dbReference>
<dbReference type="PANTHER" id="PTHR33112">
    <property type="entry name" value="DOMAIN PROTEIN, PUTATIVE-RELATED"/>
    <property type="match status" value="1"/>
</dbReference>
<sequence>MQTTRMEPLCEYCAKIPFNPHVLNQGGSKSWDLGSGLRVKGSRCPFCQLVALSVFEYGRYKADPPLPLSEMQRVFITWDARGGQGRRGAFVFWSGDEDDDAHPTICFGQDTTVDSESADCYLKSFLGSTIDLEMISSWLTQCSTNHGSRCAALTLSTPTAGSDSKTQHRLVKEAIPGLDHLRLINVQENRITKHIVLPRYATLSYIWGGTANFRLTKGNEAALSSYGILRTENSSGSFKLPRTIREAIELVRGLGLHYLWVDALCLVQNDPRELQVGVDVMDRIYECSWLTIAAASGHDANAGLPGVRQDSRRERKLCREVLPGVRLGLEYSLNSLLKHSVYRTRAWTFQEELLSRRVLYFVPGKVVFRCREVQLSETCVEPGHKGPGMQDGLAISVMDAIHMREPTKDFVTTLEHYTRLSLSHQGDALRAMAGLMRRFSEALGSQIVQGLPTSIFDWFLLFTGSDDGISLSRRPEFPSYSWAGWRGGVKFQFPSNRLLGGETIRSRWIDWSTRDPTGEIHIFTPSSSHPVDPFRIPDHVIINESNTKPSAYVFSSQTKFPRSYPLLNFWTLAVHFEMSIYRSLEGWSYGRAEIVLQEGTNSRRCGFVDMDGFEEMDFFERPGPFEFILLSTVYKVWTVEYHVMLLEWSDGIAERRGIGILEQDAIQHSLGPGPVWKEILLA</sequence>
<reference evidence="2" key="2">
    <citation type="submission" date="2023-05" db="EMBL/GenBank/DDBJ databases">
        <authorList>
            <consortium name="Lawrence Berkeley National Laboratory"/>
            <person name="Steindorff A."/>
            <person name="Hensen N."/>
            <person name="Bonometti L."/>
            <person name="Westerberg I."/>
            <person name="Brannstrom I.O."/>
            <person name="Guillou S."/>
            <person name="Cros-Aarteil S."/>
            <person name="Calhoun S."/>
            <person name="Haridas S."/>
            <person name="Kuo A."/>
            <person name="Mondo S."/>
            <person name="Pangilinan J."/>
            <person name="Riley R."/>
            <person name="Labutti K."/>
            <person name="Andreopoulos B."/>
            <person name="Lipzen A."/>
            <person name="Chen C."/>
            <person name="Yanf M."/>
            <person name="Daum C."/>
            <person name="Ng V."/>
            <person name="Clum A."/>
            <person name="Ohm R."/>
            <person name="Martin F."/>
            <person name="Silar P."/>
            <person name="Natvig D."/>
            <person name="Lalanne C."/>
            <person name="Gautier V."/>
            <person name="Ament-Velasquez S.L."/>
            <person name="Kruys A."/>
            <person name="Hutchinson M.I."/>
            <person name="Powell A.J."/>
            <person name="Barry K."/>
            <person name="Miller A.N."/>
            <person name="Grigoriev I.V."/>
            <person name="Debuchy R."/>
            <person name="Gladieux P."/>
            <person name="Thoren M.H."/>
            <person name="Johannesson H."/>
        </authorList>
    </citation>
    <scope>NUCLEOTIDE SEQUENCE</scope>
    <source>
        <strain evidence="2">PSN243</strain>
    </source>
</reference>
<dbReference type="Proteomes" id="UP001321760">
    <property type="component" value="Unassembled WGS sequence"/>
</dbReference>
<dbReference type="AlphaFoldDB" id="A0AAV9GT76"/>
<accession>A0AAV9GT76</accession>
<evidence type="ECO:0000313" key="2">
    <source>
        <dbReference type="EMBL" id="KAK4450826.1"/>
    </source>
</evidence>
<name>A0AAV9GT76_9PEZI</name>
<protein>
    <submittedName>
        <fullName evidence="2">Heterokaryon incompatibility protein-domain-containing protein</fullName>
    </submittedName>
</protein>
<reference evidence="2" key="1">
    <citation type="journal article" date="2023" name="Mol. Phylogenet. Evol.">
        <title>Genome-scale phylogeny and comparative genomics of the fungal order Sordariales.</title>
        <authorList>
            <person name="Hensen N."/>
            <person name="Bonometti L."/>
            <person name="Westerberg I."/>
            <person name="Brannstrom I.O."/>
            <person name="Guillou S."/>
            <person name="Cros-Aarteil S."/>
            <person name="Calhoun S."/>
            <person name="Haridas S."/>
            <person name="Kuo A."/>
            <person name="Mondo S."/>
            <person name="Pangilinan J."/>
            <person name="Riley R."/>
            <person name="LaButti K."/>
            <person name="Andreopoulos B."/>
            <person name="Lipzen A."/>
            <person name="Chen C."/>
            <person name="Yan M."/>
            <person name="Daum C."/>
            <person name="Ng V."/>
            <person name="Clum A."/>
            <person name="Steindorff A."/>
            <person name="Ohm R.A."/>
            <person name="Martin F."/>
            <person name="Silar P."/>
            <person name="Natvig D.O."/>
            <person name="Lalanne C."/>
            <person name="Gautier V."/>
            <person name="Ament-Velasquez S.L."/>
            <person name="Kruys A."/>
            <person name="Hutchinson M.I."/>
            <person name="Powell A.J."/>
            <person name="Barry K."/>
            <person name="Miller A.N."/>
            <person name="Grigoriev I.V."/>
            <person name="Debuchy R."/>
            <person name="Gladieux P."/>
            <person name="Hiltunen Thoren M."/>
            <person name="Johannesson H."/>
        </authorList>
    </citation>
    <scope>NUCLEOTIDE SEQUENCE</scope>
    <source>
        <strain evidence="2">PSN243</strain>
    </source>
</reference>
<evidence type="ECO:0000313" key="3">
    <source>
        <dbReference type="Proteomes" id="UP001321760"/>
    </source>
</evidence>
<proteinExistence type="predicted"/>
<feature type="domain" description="Heterokaryon incompatibility" evidence="1">
    <location>
        <begin position="200"/>
        <end position="351"/>
    </location>
</feature>